<keyword evidence="11 15" id="KW-0443">Lipid metabolism</keyword>
<reference evidence="19" key="1">
    <citation type="journal article" date="2010" name="Nature">
        <title>The Amphimedon queenslandica genome and the evolution of animal complexity.</title>
        <authorList>
            <person name="Srivastava M."/>
            <person name="Simakov O."/>
            <person name="Chapman J."/>
            <person name="Fahey B."/>
            <person name="Gauthier M.E."/>
            <person name="Mitros T."/>
            <person name="Richards G.S."/>
            <person name="Conaco C."/>
            <person name="Dacre M."/>
            <person name="Hellsten U."/>
            <person name="Larroux C."/>
            <person name="Putnam N.H."/>
            <person name="Stanke M."/>
            <person name="Adamska M."/>
            <person name="Darling A."/>
            <person name="Degnan S.M."/>
            <person name="Oakley T.H."/>
            <person name="Plachetzki D.C."/>
            <person name="Zhai Y."/>
            <person name="Adamski M."/>
            <person name="Calcino A."/>
            <person name="Cummins S.F."/>
            <person name="Goodstein D.M."/>
            <person name="Harris C."/>
            <person name="Jackson D.J."/>
            <person name="Leys S.P."/>
            <person name="Shu S."/>
            <person name="Woodcroft B.J."/>
            <person name="Vervoort M."/>
            <person name="Kosik K.S."/>
            <person name="Manning G."/>
            <person name="Degnan B.M."/>
            <person name="Rokhsar D.S."/>
        </authorList>
    </citation>
    <scope>NUCLEOTIDE SEQUENCE [LARGE SCALE GENOMIC DNA]</scope>
</reference>
<evidence type="ECO:0000256" key="16">
    <source>
        <dbReference type="SAM" id="Coils"/>
    </source>
</evidence>
<evidence type="ECO:0000256" key="12">
    <source>
        <dbReference type="ARBA" id="ARBA00023136"/>
    </source>
</evidence>
<feature type="transmembrane region" description="Helical" evidence="15">
    <location>
        <begin position="206"/>
        <end position="229"/>
    </location>
</feature>
<gene>
    <name evidence="18" type="primary">105313298</name>
</gene>
<organism evidence="18">
    <name type="scientific">Amphimedon queenslandica</name>
    <name type="common">Sponge</name>
    <dbReference type="NCBI Taxonomy" id="400682"/>
    <lineage>
        <taxon>Eukaryota</taxon>
        <taxon>Metazoa</taxon>
        <taxon>Porifera</taxon>
        <taxon>Demospongiae</taxon>
        <taxon>Heteroscleromorpha</taxon>
        <taxon>Haplosclerida</taxon>
        <taxon>Niphatidae</taxon>
        <taxon>Amphimedon</taxon>
    </lineage>
</organism>
<evidence type="ECO:0000256" key="10">
    <source>
        <dbReference type="ARBA" id="ARBA00023054"/>
    </source>
</evidence>
<evidence type="ECO:0000259" key="17">
    <source>
        <dbReference type="PROSITE" id="PS51203"/>
    </source>
</evidence>
<evidence type="ECO:0000256" key="14">
    <source>
        <dbReference type="ARBA" id="ARBA00023239"/>
    </source>
</evidence>
<accession>A0A1X7UK16</accession>
<name>A0A1X7UK16_AMPQE</name>
<evidence type="ECO:0000313" key="19">
    <source>
        <dbReference type="Proteomes" id="UP000007879"/>
    </source>
</evidence>
<proteinExistence type="inferred from homology"/>
<dbReference type="GO" id="GO:0042761">
    <property type="term" value="P:very long-chain fatty acid biosynthetic process"/>
    <property type="evidence" value="ECO:0007669"/>
    <property type="project" value="TreeGrafter"/>
</dbReference>
<keyword evidence="8 15" id="KW-0276">Fatty acid metabolism</keyword>
<comment type="pathway">
    <text evidence="2 15">Lipid metabolism; fatty acid biosynthesis.</text>
</comment>
<keyword evidence="7 15" id="KW-0256">Endoplasmic reticulum</keyword>
<dbReference type="PROSITE" id="PS51203">
    <property type="entry name" value="CS"/>
    <property type="match status" value="1"/>
</dbReference>
<feature type="domain" description="CS" evidence="17">
    <location>
        <begin position="7"/>
        <end position="98"/>
    </location>
</feature>
<dbReference type="EnsemblMetazoa" id="Aqu2.1.27796_001">
    <property type="protein sequence ID" value="Aqu2.1.27796_001"/>
    <property type="gene ID" value="Aqu2.1.27796"/>
</dbReference>
<feature type="transmembrane region" description="Helical" evidence="15">
    <location>
        <begin position="171"/>
        <end position="194"/>
    </location>
</feature>
<evidence type="ECO:0000256" key="15">
    <source>
        <dbReference type="RuleBase" id="RU363109"/>
    </source>
</evidence>
<keyword evidence="5 15" id="KW-0444">Lipid biosynthesis</keyword>
<keyword evidence="19" id="KW-1185">Reference proteome</keyword>
<dbReference type="InterPro" id="IPR007052">
    <property type="entry name" value="CS_dom"/>
</dbReference>
<evidence type="ECO:0000256" key="3">
    <source>
        <dbReference type="ARBA" id="ARBA00007811"/>
    </source>
</evidence>
<dbReference type="GO" id="GO:0030148">
    <property type="term" value="P:sphingolipid biosynthetic process"/>
    <property type="evidence" value="ECO:0007669"/>
    <property type="project" value="TreeGrafter"/>
</dbReference>
<keyword evidence="9 15" id="KW-1133">Transmembrane helix</keyword>
<keyword evidence="6 15" id="KW-0812">Transmembrane</keyword>
<comment type="catalytic activity">
    <reaction evidence="15">
        <text>a very-long-chain (3R)-3-hydroxyacyl-CoA = a very-long-chain (2E)-enoyl-CoA + H2O</text>
        <dbReference type="Rhea" id="RHEA:45812"/>
        <dbReference type="ChEBI" id="CHEBI:15377"/>
        <dbReference type="ChEBI" id="CHEBI:83728"/>
        <dbReference type="ChEBI" id="CHEBI:85440"/>
        <dbReference type="EC" id="4.2.1.134"/>
    </reaction>
</comment>
<dbReference type="EnsemblMetazoa" id="XM_011406605.2">
    <property type="protein sequence ID" value="XP_011404907.1"/>
    <property type="gene ID" value="LOC105313298"/>
</dbReference>
<dbReference type="Gene3D" id="2.60.40.790">
    <property type="match status" value="1"/>
</dbReference>
<dbReference type="STRING" id="400682.A0A1X7UK16"/>
<dbReference type="Proteomes" id="UP000007879">
    <property type="component" value="Unassembled WGS sequence"/>
</dbReference>
<protein>
    <recommendedName>
        <fullName evidence="4 15">Very-long-chain (3R)-3-hydroxyacyl-CoA dehydratase</fullName>
        <ecNumber evidence="4 15">4.2.1.134</ecNumber>
    </recommendedName>
</protein>
<evidence type="ECO:0000256" key="4">
    <source>
        <dbReference type="ARBA" id="ARBA00013122"/>
    </source>
</evidence>
<keyword evidence="10 16" id="KW-0175">Coiled coil</keyword>
<dbReference type="FunCoup" id="A0A1X7UK16">
    <property type="interactions" value="275"/>
</dbReference>
<dbReference type="InterPro" id="IPR007482">
    <property type="entry name" value="Tyr_Pase-like_PTPLA"/>
</dbReference>
<feature type="transmembrane region" description="Helical" evidence="15">
    <location>
        <begin position="304"/>
        <end position="324"/>
    </location>
</feature>
<comment type="subcellular location">
    <subcellularLocation>
        <location evidence="1 15">Endoplasmic reticulum membrane</location>
        <topology evidence="1 15">Multi-pass membrane protein</topology>
    </subcellularLocation>
</comment>
<dbReference type="UniPathway" id="UPA00094"/>
<comment type="function">
    <text evidence="15">Catalyzes the third of the four reactions of the long-chain fatty acids elongation cycle. This endoplasmic reticulum-bound enzymatic process, allows the addition of two carbons to the chain of long- and very long-chain fatty acids/VLCFAs per cycle. This enzyme catalyzes the dehydration of the 3-hydroxyacyl-CoA intermediate into trans-2,3-enoyl-CoA, within each cycle of fatty acid elongation. Thereby, it participates to the production of VLCFAs of different chain lengths that are involved in multiple biological processes as precursors of membrane lipids and lipid mediators.</text>
</comment>
<dbReference type="PANTHER" id="PTHR11035:SF35">
    <property type="entry name" value="VERY-LONG-CHAIN (3R)-3-HYDROXYACYL-COA DEHYDRATASE"/>
    <property type="match status" value="1"/>
</dbReference>
<evidence type="ECO:0000256" key="6">
    <source>
        <dbReference type="ARBA" id="ARBA00022692"/>
    </source>
</evidence>
<feature type="coiled-coil region" evidence="16">
    <location>
        <begin position="127"/>
        <end position="154"/>
    </location>
</feature>
<dbReference type="OrthoDB" id="2157530at2759"/>
<feature type="transmembrane region" description="Helical" evidence="15">
    <location>
        <begin position="262"/>
        <end position="283"/>
    </location>
</feature>
<dbReference type="EC" id="4.2.1.134" evidence="4 15"/>
<feature type="transmembrane region" description="Helical" evidence="15">
    <location>
        <begin position="344"/>
        <end position="362"/>
    </location>
</feature>
<comment type="similarity">
    <text evidence="3 15">Belongs to the very long-chain fatty acids dehydratase HACD family.</text>
</comment>
<dbReference type="GO" id="GO:0030497">
    <property type="term" value="P:fatty acid elongation"/>
    <property type="evidence" value="ECO:0007669"/>
    <property type="project" value="TreeGrafter"/>
</dbReference>
<reference evidence="18" key="2">
    <citation type="submission" date="2017-05" db="UniProtKB">
        <authorList>
            <consortium name="EnsemblMetazoa"/>
        </authorList>
    </citation>
    <scope>IDENTIFICATION</scope>
</reference>
<dbReference type="SUPFAM" id="SSF49764">
    <property type="entry name" value="HSP20-like chaperones"/>
    <property type="match status" value="1"/>
</dbReference>
<keyword evidence="14 15" id="KW-0456">Lyase</keyword>
<evidence type="ECO:0000256" key="2">
    <source>
        <dbReference type="ARBA" id="ARBA00005194"/>
    </source>
</evidence>
<dbReference type="Pfam" id="PF04387">
    <property type="entry name" value="PTPLA"/>
    <property type="match status" value="1"/>
</dbReference>
<evidence type="ECO:0000313" key="18">
    <source>
        <dbReference type="EnsemblMetazoa" id="Aqu2.1.27796_001"/>
    </source>
</evidence>
<evidence type="ECO:0000256" key="8">
    <source>
        <dbReference type="ARBA" id="ARBA00022832"/>
    </source>
</evidence>
<keyword evidence="13 15" id="KW-0275">Fatty acid biosynthesis</keyword>
<dbReference type="PANTHER" id="PTHR11035">
    <property type="entry name" value="VERY-LONG-CHAIN (3R)-3-HYDROXYACYL-COA DEHYDRATASE"/>
    <property type="match status" value="1"/>
</dbReference>
<sequence>MADEGELLKPPVLWAQRRDMILLRVQIQLAEKPDFNIYDTHMNFKGYGTGGSSHKKWYGFELVFHEPINTEKCRVKVFENEIEFRLLKKNSGEWSKLQSSHVKPHWIKLDFDHFHISEDEDDEDNDKMEELRKRKALQQELKLLEERTKREIELRDTVKDISHKVTATYLVIYNVVQFLGFLLISTRLIFLLSYGEVGISRAYSDVAPLLMACQIGAFLEVVHSALGFVKGDIVSSLLQTCGRGYILFLTIPYCPSLQRSPFVFLLFLAWSLIELVRYPYYALGVLKKEVWLITWLRYSLWIPLYPLGLTFELCIYVLSLLYEANGGGWSYPLPNGLNIAVDPVVMKVLIFISLPPVFYSLLSHMWSQRKRKLGGIKKRD</sequence>
<evidence type="ECO:0000256" key="1">
    <source>
        <dbReference type="ARBA" id="ARBA00004477"/>
    </source>
</evidence>
<evidence type="ECO:0000256" key="9">
    <source>
        <dbReference type="ARBA" id="ARBA00022989"/>
    </source>
</evidence>
<dbReference type="InParanoid" id="A0A1X7UK16"/>
<evidence type="ECO:0000256" key="11">
    <source>
        <dbReference type="ARBA" id="ARBA00023098"/>
    </source>
</evidence>
<dbReference type="AlphaFoldDB" id="A0A1X7UK16"/>
<evidence type="ECO:0000256" key="5">
    <source>
        <dbReference type="ARBA" id="ARBA00022516"/>
    </source>
</evidence>
<evidence type="ECO:0000256" key="13">
    <source>
        <dbReference type="ARBA" id="ARBA00023160"/>
    </source>
</evidence>
<dbReference type="InterPro" id="IPR008978">
    <property type="entry name" value="HSP20-like_chaperone"/>
</dbReference>
<evidence type="ECO:0000256" key="7">
    <source>
        <dbReference type="ARBA" id="ARBA00022824"/>
    </source>
</evidence>
<keyword evidence="12 15" id="KW-0472">Membrane</keyword>
<dbReference type="KEGG" id="aqu:105313298"/>
<dbReference type="GO" id="GO:0102158">
    <property type="term" value="F:very-long-chain (3R)-3-hydroxyacyl-CoA dehydratase activity"/>
    <property type="evidence" value="ECO:0007669"/>
    <property type="project" value="UniProtKB-EC"/>
</dbReference>
<dbReference type="GO" id="GO:0005789">
    <property type="term" value="C:endoplasmic reticulum membrane"/>
    <property type="evidence" value="ECO:0007669"/>
    <property type="project" value="UniProtKB-SubCell"/>
</dbReference>
<dbReference type="CDD" id="cd06465">
    <property type="entry name" value="p23_hB-ind1_like"/>
    <property type="match status" value="1"/>
</dbReference>